<dbReference type="Proteomes" id="UP000019024">
    <property type="component" value="Chromosome"/>
</dbReference>
<name>W0JT71_9EURY</name>
<sequence length="252" mass="26831">MNRRSLLAGTAALGVTSVAGCLGTFGMDEHEASPASVDESARQETDYEQTGVTEDTIEQSVGLAIFSQDVSVTNYITEHEKPVTVGPLTMDGGGGFLVVTTPQASVLGQELNPVSDMSPKELIERIEGNYAGMKNVTHQEDENVTILEQETTQSRFTAESSYNGTSVEVSIHISEAVETDEDHLVTVGIYPNERRDEEEPNIISLMESVSEASPEDGESQNESEENSGDDESDGSSGDGETDGNSSDDGGIL</sequence>
<dbReference type="STRING" id="797299.HALLA_16865"/>
<gene>
    <name evidence="2" type="ORF">HALLA_16865</name>
</gene>
<dbReference type="eggNOG" id="arCOG06262">
    <property type="taxonomic scope" value="Archaea"/>
</dbReference>
<proteinExistence type="predicted"/>
<evidence type="ECO:0000313" key="3">
    <source>
        <dbReference type="Proteomes" id="UP000019024"/>
    </source>
</evidence>
<dbReference type="KEGG" id="hlr:HALLA_16865"/>
<feature type="region of interest" description="Disordered" evidence="1">
    <location>
        <begin position="189"/>
        <end position="252"/>
    </location>
</feature>
<evidence type="ECO:0000256" key="1">
    <source>
        <dbReference type="SAM" id="MobiDB-lite"/>
    </source>
</evidence>
<accession>W0JT71</accession>
<protein>
    <submittedName>
        <fullName evidence="2">Uncharacterized protein</fullName>
    </submittedName>
</protein>
<dbReference type="Pfam" id="PF20127">
    <property type="entry name" value="DUF6517"/>
    <property type="match status" value="1"/>
</dbReference>
<keyword evidence="3" id="KW-1185">Reference proteome</keyword>
<dbReference type="AlphaFoldDB" id="W0JT71"/>
<feature type="compositionally biased region" description="Acidic residues" evidence="1">
    <location>
        <begin position="213"/>
        <end position="233"/>
    </location>
</feature>
<dbReference type="PROSITE" id="PS51257">
    <property type="entry name" value="PROKAR_LIPOPROTEIN"/>
    <property type="match status" value="1"/>
</dbReference>
<dbReference type="EMBL" id="CP007055">
    <property type="protein sequence ID" value="AHG00223.1"/>
    <property type="molecule type" value="Genomic_DNA"/>
</dbReference>
<evidence type="ECO:0000313" key="2">
    <source>
        <dbReference type="EMBL" id="AHG00223.1"/>
    </source>
</evidence>
<feature type="compositionally biased region" description="Low complexity" evidence="1">
    <location>
        <begin position="242"/>
        <end position="252"/>
    </location>
</feature>
<dbReference type="InterPro" id="IPR045396">
    <property type="entry name" value="DUF6517"/>
</dbReference>
<dbReference type="HOGENOM" id="CLU_097418_0_0_2"/>
<organism evidence="2 3">
    <name type="scientific">Halostagnicola larsenii XH-48</name>
    <dbReference type="NCBI Taxonomy" id="797299"/>
    <lineage>
        <taxon>Archaea</taxon>
        <taxon>Methanobacteriati</taxon>
        <taxon>Methanobacteriota</taxon>
        <taxon>Stenosarchaea group</taxon>
        <taxon>Halobacteria</taxon>
        <taxon>Halobacteriales</taxon>
        <taxon>Natrialbaceae</taxon>
        <taxon>Halostagnicola</taxon>
    </lineage>
</organism>
<dbReference type="OrthoDB" id="205286at2157"/>
<dbReference type="GeneID" id="25146079"/>
<feature type="region of interest" description="Disordered" evidence="1">
    <location>
        <begin position="30"/>
        <end position="51"/>
    </location>
</feature>
<dbReference type="RefSeq" id="WP_049953460.1">
    <property type="nucleotide sequence ID" value="NZ_CP007055.1"/>
</dbReference>
<reference evidence="2 3" key="1">
    <citation type="submission" date="2014-01" db="EMBL/GenBank/DDBJ databases">
        <authorList>
            <consortium name="DOE Joint Genome Institute"/>
            <person name="Anderson I."/>
            <person name="Huntemann M."/>
            <person name="Han J."/>
            <person name="Chen A."/>
            <person name="Kyrpides N."/>
            <person name="Mavromatis K."/>
            <person name="Markowitz V."/>
            <person name="Palaniappan K."/>
            <person name="Ivanova N."/>
            <person name="Schaumberg A."/>
            <person name="Pati A."/>
            <person name="Liolios K."/>
            <person name="Nordberg H.P."/>
            <person name="Cantor M.N."/>
            <person name="Hua S.X."/>
            <person name="Woyke T."/>
        </authorList>
    </citation>
    <scope>NUCLEOTIDE SEQUENCE [LARGE SCALE GENOMIC DNA]</scope>
    <source>
        <strain evidence="2 3">XH-48</strain>
    </source>
</reference>